<dbReference type="SUPFAM" id="SSF47413">
    <property type="entry name" value="lambda repressor-like DNA-binding domains"/>
    <property type="match status" value="1"/>
</dbReference>
<dbReference type="PANTHER" id="PTHR30146">
    <property type="entry name" value="LACI-RELATED TRANSCRIPTIONAL REPRESSOR"/>
    <property type="match status" value="1"/>
</dbReference>
<gene>
    <name evidence="5" type="ORF">CEJ86_21920</name>
</gene>
<dbReference type="Proteomes" id="UP000231987">
    <property type="component" value="Unassembled WGS sequence"/>
</dbReference>
<feature type="domain" description="HTH lacI-type" evidence="4">
    <location>
        <begin position="37"/>
        <end position="91"/>
    </location>
</feature>
<sequence length="366" mass="39754">MIMRYTASAAAGAARTRRGVMMSNADDKIASPRARPLTARELARLMGVSQSAVSRAFTPGSSISPELRQRILKAAGELDYQPNAIASMLSTRRSNIAGIVVSEMQNPFYPTLIEKLSRELQRVRLQSLMFNITRGSNIEEQLVALRQYNVDAVIIISATVLSGASVQWATDGRAAVLVNRTIPDLPLTSVSCDNVEGARAIADHFHALGRHRVSYVAGLAHTSTNLERQNAFVTRVAELGMRLIHCIAAGEYSYEAGHRAALEIARGEKTNAIFFANDILAAGGMDALRESAGLRVPEDVAVAGFDDVALARWPHYSLTTFRQPIDAIVEKAVSLVTQQLETPSLPPSRNPISGELVIRHSTVTER</sequence>
<dbReference type="GO" id="GO:0000976">
    <property type="term" value="F:transcription cis-regulatory region binding"/>
    <property type="evidence" value="ECO:0007669"/>
    <property type="project" value="TreeGrafter"/>
</dbReference>
<dbReference type="InterPro" id="IPR028082">
    <property type="entry name" value="Peripla_BP_I"/>
</dbReference>
<dbReference type="Gene3D" id="3.40.50.2300">
    <property type="match status" value="2"/>
</dbReference>
<accession>A0A2J0YYP9</accession>
<evidence type="ECO:0000313" key="6">
    <source>
        <dbReference type="Proteomes" id="UP000231987"/>
    </source>
</evidence>
<dbReference type="SUPFAM" id="SSF53822">
    <property type="entry name" value="Periplasmic binding protein-like I"/>
    <property type="match status" value="1"/>
</dbReference>
<dbReference type="Pfam" id="PF00356">
    <property type="entry name" value="LacI"/>
    <property type="match status" value="1"/>
</dbReference>
<dbReference type="SMART" id="SM00354">
    <property type="entry name" value="HTH_LACI"/>
    <property type="match status" value="1"/>
</dbReference>
<name>A0A2J0YYP9_RHIML</name>
<evidence type="ECO:0000256" key="3">
    <source>
        <dbReference type="ARBA" id="ARBA00023163"/>
    </source>
</evidence>
<dbReference type="Gene3D" id="1.10.260.40">
    <property type="entry name" value="lambda repressor-like DNA-binding domains"/>
    <property type="match status" value="1"/>
</dbReference>
<proteinExistence type="predicted"/>
<keyword evidence="1" id="KW-0805">Transcription regulation</keyword>
<keyword evidence="3" id="KW-0804">Transcription</keyword>
<evidence type="ECO:0000256" key="2">
    <source>
        <dbReference type="ARBA" id="ARBA00023125"/>
    </source>
</evidence>
<keyword evidence="2" id="KW-0238">DNA-binding</keyword>
<evidence type="ECO:0000259" key="4">
    <source>
        <dbReference type="PROSITE" id="PS50932"/>
    </source>
</evidence>
<evidence type="ECO:0000256" key="1">
    <source>
        <dbReference type="ARBA" id="ARBA00023015"/>
    </source>
</evidence>
<dbReference type="CDD" id="cd01392">
    <property type="entry name" value="HTH_LacI"/>
    <property type="match status" value="1"/>
</dbReference>
<comment type="caution">
    <text evidence="5">The sequence shown here is derived from an EMBL/GenBank/DDBJ whole genome shotgun (WGS) entry which is preliminary data.</text>
</comment>
<reference evidence="5 6" key="1">
    <citation type="submission" date="2017-06" db="EMBL/GenBank/DDBJ databases">
        <title>Ensifer strains isolated from leguminous trees and herbs display diverse denitrification phenotypes with some acting as strong N2O sinks.</title>
        <authorList>
            <person name="Woliy K."/>
            <person name="Mania D."/>
            <person name="Bakken L.R."/>
            <person name="Frostegard A."/>
        </authorList>
    </citation>
    <scope>NUCLEOTIDE SEQUENCE [LARGE SCALE GENOMIC DNA]</scope>
    <source>
        <strain evidence="5 6">AC50a</strain>
    </source>
</reference>
<dbReference type="PANTHER" id="PTHR30146:SF109">
    <property type="entry name" value="HTH-TYPE TRANSCRIPTIONAL REGULATOR GALS"/>
    <property type="match status" value="1"/>
</dbReference>
<protein>
    <submittedName>
        <fullName evidence="5">LacI family transcriptional regulator</fullName>
    </submittedName>
</protein>
<dbReference type="GO" id="GO:0003700">
    <property type="term" value="F:DNA-binding transcription factor activity"/>
    <property type="evidence" value="ECO:0007669"/>
    <property type="project" value="TreeGrafter"/>
</dbReference>
<evidence type="ECO:0000313" key="5">
    <source>
        <dbReference type="EMBL" id="PJR13405.1"/>
    </source>
</evidence>
<dbReference type="InterPro" id="IPR000843">
    <property type="entry name" value="HTH_LacI"/>
</dbReference>
<dbReference type="AlphaFoldDB" id="A0A2J0YYP9"/>
<dbReference type="InterPro" id="IPR046335">
    <property type="entry name" value="LacI/GalR-like_sensor"/>
</dbReference>
<dbReference type="EMBL" id="NJGD01000010">
    <property type="protein sequence ID" value="PJR13405.1"/>
    <property type="molecule type" value="Genomic_DNA"/>
</dbReference>
<dbReference type="PROSITE" id="PS50932">
    <property type="entry name" value="HTH_LACI_2"/>
    <property type="match status" value="1"/>
</dbReference>
<organism evidence="5 6">
    <name type="scientific">Rhizobium meliloti</name>
    <name type="common">Ensifer meliloti</name>
    <name type="synonym">Sinorhizobium meliloti</name>
    <dbReference type="NCBI Taxonomy" id="382"/>
    <lineage>
        <taxon>Bacteria</taxon>
        <taxon>Pseudomonadati</taxon>
        <taxon>Pseudomonadota</taxon>
        <taxon>Alphaproteobacteria</taxon>
        <taxon>Hyphomicrobiales</taxon>
        <taxon>Rhizobiaceae</taxon>
        <taxon>Sinorhizobium/Ensifer group</taxon>
        <taxon>Sinorhizobium</taxon>
    </lineage>
</organism>
<dbReference type="CDD" id="cd06278">
    <property type="entry name" value="PBP1_LacI-like"/>
    <property type="match status" value="1"/>
</dbReference>
<dbReference type="InterPro" id="IPR010982">
    <property type="entry name" value="Lambda_DNA-bd_dom_sf"/>
</dbReference>
<dbReference type="Pfam" id="PF13377">
    <property type="entry name" value="Peripla_BP_3"/>
    <property type="match status" value="1"/>
</dbReference>